<sequence length="333" mass="37002">MSKSVPSYNTYDLIDRYQAHRYPEGDRTYPRDYAHQPPPYHHAIPSSKSYHGGSISGQFYPGYCNDGGSRRANPDYYHMFNSWLLTQPPFTSPWNDEKAGVVGLNQSPLLTPTLTTRHQPNLLSSTPIAFPSTRFVFAAVPNRAQLQSQTTERLSLRARKKIRRGVQSAIVDIHEKAQPPDISSHPDVMPFSSSLKYVPVSNSCHISTQMSTQQSPSVSSSLSSLRLNSSCKSSTDHTSSCHRLVRPFSTPDGIRPLLSVVTAPDDDRIHTHSRIVTSIEEPGLTSVVCGTIGIQELEAVYQLVDHVIEADFKGTCLMVLLIVKNVFLIVHIC</sequence>
<feature type="region of interest" description="Disordered" evidence="1">
    <location>
        <begin position="19"/>
        <end position="47"/>
    </location>
</feature>
<feature type="compositionally biased region" description="Basic and acidic residues" evidence="1">
    <location>
        <begin position="19"/>
        <end position="34"/>
    </location>
</feature>
<proteinExistence type="predicted"/>
<reference evidence="3" key="1">
    <citation type="submission" date="2016-11" db="UniProtKB">
        <authorList>
            <consortium name="WormBaseParasite"/>
        </authorList>
    </citation>
    <scope>IDENTIFICATION</scope>
</reference>
<evidence type="ECO:0000256" key="1">
    <source>
        <dbReference type="SAM" id="MobiDB-lite"/>
    </source>
</evidence>
<accession>A0A1I7XTN9</accession>
<evidence type="ECO:0000313" key="2">
    <source>
        <dbReference type="Proteomes" id="UP000095283"/>
    </source>
</evidence>
<name>A0A1I7XTN9_HETBA</name>
<evidence type="ECO:0000313" key="3">
    <source>
        <dbReference type="WBParaSite" id="Hba_20701"/>
    </source>
</evidence>
<organism evidence="2 3">
    <name type="scientific">Heterorhabditis bacteriophora</name>
    <name type="common">Entomopathogenic nematode worm</name>
    <dbReference type="NCBI Taxonomy" id="37862"/>
    <lineage>
        <taxon>Eukaryota</taxon>
        <taxon>Metazoa</taxon>
        <taxon>Ecdysozoa</taxon>
        <taxon>Nematoda</taxon>
        <taxon>Chromadorea</taxon>
        <taxon>Rhabditida</taxon>
        <taxon>Rhabditina</taxon>
        <taxon>Rhabditomorpha</taxon>
        <taxon>Strongyloidea</taxon>
        <taxon>Heterorhabditidae</taxon>
        <taxon>Heterorhabditis</taxon>
    </lineage>
</organism>
<dbReference type="Proteomes" id="UP000095283">
    <property type="component" value="Unplaced"/>
</dbReference>
<dbReference type="AlphaFoldDB" id="A0A1I7XTN9"/>
<protein>
    <submittedName>
        <fullName evidence="3">Velvet domain-containing protein</fullName>
    </submittedName>
</protein>
<keyword evidence="2" id="KW-1185">Reference proteome</keyword>
<dbReference type="WBParaSite" id="Hba_20701">
    <property type="protein sequence ID" value="Hba_20701"/>
    <property type="gene ID" value="Hba_20701"/>
</dbReference>